<dbReference type="AlphaFoldDB" id="A0A0T5NTI8"/>
<evidence type="ECO:0000313" key="2">
    <source>
        <dbReference type="Proteomes" id="UP000051401"/>
    </source>
</evidence>
<reference evidence="1 2" key="1">
    <citation type="submission" date="2015-04" db="EMBL/GenBank/DDBJ databases">
        <title>The draft genome sequence of Roseovarius indicus B108T.</title>
        <authorList>
            <person name="Li G."/>
            <person name="Lai Q."/>
            <person name="Shao Z."/>
            <person name="Yan P."/>
        </authorList>
    </citation>
    <scope>NUCLEOTIDE SEQUENCE [LARGE SCALE GENOMIC DNA]</scope>
    <source>
        <strain evidence="1 2">B108</strain>
    </source>
</reference>
<evidence type="ECO:0000313" key="1">
    <source>
        <dbReference type="EMBL" id="KRS12234.1"/>
    </source>
</evidence>
<keyword evidence="2" id="KW-1185">Reference proteome</keyword>
<proteinExistence type="predicted"/>
<name>A0A0T5NTI8_9RHOB</name>
<gene>
    <name evidence="1" type="ORF">XM52_28290</name>
</gene>
<dbReference type="EMBL" id="LAXI01000044">
    <property type="protein sequence ID" value="KRS12234.1"/>
    <property type="molecule type" value="Genomic_DNA"/>
</dbReference>
<dbReference type="Proteomes" id="UP000051401">
    <property type="component" value="Unassembled WGS sequence"/>
</dbReference>
<dbReference type="PATRIC" id="fig|540747.5.peg.4791"/>
<sequence length="68" mass="7237">MLLLARARQLIVSESDTGRVSIVDADNGETLDTFEICGDLHGVAAGWCALIATQVNALKLKSDLNPII</sequence>
<protein>
    <submittedName>
        <fullName evidence="1">Uncharacterized protein</fullName>
    </submittedName>
</protein>
<dbReference type="STRING" id="540747.SAMN04488031_1327"/>
<comment type="caution">
    <text evidence="1">The sequence shown here is derived from an EMBL/GenBank/DDBJ whole genome shotgun (WGS) entry which is preliminary data.</text>
</comment>
<organism evidence="1 2">
    <name type="scientific">Roseovarius indicus</name>
    <dbReference type="NCBI Taxonomy" id="540747"/>
    <lineage>
        <taxon>Bacteria</taxon>
        <taxon>Pseudomonadati</taxon>
        <taxon>Pseudomonadota</taxon>
        <taxon>Alphaproteobacteria</taxon>
        <taxon>Rhodobacterales</taxon>
        <taxon>Roseobacteraceae</taxon>
        <taxon>Roseovarius</taxon>
    </lineage>
</organism>
<accession>A0A0T5NTI8</accession>